<dbReference type="Pfam" id="PF10188">
    <property type="entry name" value="Oscp1"/>
    <property type="match status" value="1"/>
</dbReference>
<dbReference type="GO" id="GO:0005886">
    <property type="term" value="C:plasma membrane"/>
    <property type="evidence" value="ECO:0007669"/>
    <property type="project" value="TreeGrafter"/>
</dbReference>
<gene>
    <name evidence="2" type="ORF">NDN08_002710</name>
</gene>
<accession>A0AAV8UUG5</accession>
<name>A0AAV8UUG5_9RHOD</name>
<dbReference type="GO" id="GO:0005737">
    <property type="term" value="C:cytoplasm"/>
    <property type="evidence" value="ECO:0007669"/>
    <property type="project" value="TreeGrafter"/>
</dbReference>
<dbReference type="Proteomes" id="UP001157974">
    <property type="component" value="Unassembled WGS sequence"/>
</dbReference>
<proteinExistence type="predicted"/>
<dbReference type="EMBL" id="JAMWBK010000004">
    <property type="protein sequence ID" value="KAJ8906216.1"/>
    <property type="molecule type" value="Genomic_DNA"/>
</dbReference>
<comment type="caution">
    <text evidence="2">The sequence shown here is derived from an EMBL/GenBank/DDBJ whole genome shotgun (WGS) entry which is preliminary data.</text>
</comment>
<dbReference type="AlphaFoldDB" id="A0AAV8UUG5"/>
<dbReference type="PANTHER" id="PTHR21439:SF0">
    <property type="entry name" value="PROTEIN OSCP1"/>
    <property type="match status" value="1"/>
</dbReference>
<reference evidence="2 3" key="1">
    <citation type="journal article" date="2023" name="Nat. Commun.">
        <title>Origin of minicircular mitochondrial genomes in red algae.</title>
        <authorList>
            <person name="Lee Y."/>
            <person name="Cho C.H."/>
            <person name="Lee Y.M."/>
            <person name="Park S.I."/>
            <person name="Yang J.H."/>
            <person name="West J.A."/>
            <person name="Bhattacharya D."/>
            <person name="Yoon H.S."/>
        </authorList>
    </citation>
    <scope>NUCLEOTIDE SEQUENCE [LARGE SCALE GENOMIC DNA]</scope>
    <source>
        <strain evidence="2 3">CCMP1338</strain>
        <tissue evidence="2">Whole cell</tissue>
    </source>
</reference>
<evidence type="ECO:0000256" key="1">
    <source>
        <dbReference type="SAM" id="MobiDB-lite"/>
    </source>
</evidence>
<evidence type="ECO:0000313" key="3">
    <source>
        <dbReference type="Proteomes" id="UP001157974"/>
    </source>
</evidence>
<feature type="region of interest" description="Disordered" evidence="1">
    <location>
        <begin position="267"/>
        <end position="330"/>
    </location>
</feature>
<keyword evidence="3" id="KW-1185">Reference proteome</keyword>
<dbReference type="InterPro" id="IPR019332">
    <property type="entry name" value="OSCP1"/>
</dbReference>
<evidence type="ECO:0000313" key="2">
    <source>
        <dbReference type="EMBL" id="KAJ8906216.1"/>
    </source>
</evidence>
<protein>
    <submittedName>
        <fullName evidence="2">Uncharacterized protein</fullName>
    </submittedName>
</protein>
<organism evidence="2 3">
    <name type="scientific">Rhodosorus marinus</name>
    <dbReference type="NCBI Taxonomy" id="101924"/>
    <lineage>
        <taxon>Eukaryota</taxon>
        <taxon>Rhodophyta</taxon>
        <taxon>Stylonematophyceae</taxon>
        <taxon>Stylonematales</taxon>
        <taxon>Stylonemataceae</taxon>
        <taxon>Rhodosorus</taxon>
    </lineage>
</organism>
<sequence>MSSRRATPFLYVNLGCEYLFLLDSRLRSMPDVPAKKADEVIVDCAIALFEENVLEKIFTEQSLFESDEIQRIFSLVGRSPSLRIDETNMAKIFQIICMVTKANILYLRKPLDMFKFFDKHMSELSAVLEKTSLGEEVQDTLVDMRKRFRRWYLDITPGAFQRIRMTILTRMYLMHSPVSVLLDSKIQHESGCLHAPTSGESIELLGEAKVYSRDNKTILTGYSVSVAGRNIVDKEFPVGTNLFLSDSEKASTVVPVLRRIANSLQSKVSRRSAPYEEGARKDRSTKLRSDPVRAEGGRTRLEADSRTRGTGEQEEHEDPELQELLESFGT</sequence>
<feature type="compositionally biased region" description="Acidic residues" evidence="1">
    <location>
        <begin position="314"/>
        <end position="323"/>
    </location>
</feature>
<dbReference type="PANTHER" id="PTHR21439">
    <property type="entry name" value="OXIDORED-NITRO DOMAIN-CONTAINING PROTEIN"/>
    <property type="match status" value="1"/>
</dbReference>
<feature type="compositionally biased region" description="Basic and acidic residues" evidence="1">
    <location>
        <begin position="273"/>
        <end position="313"/>
    </location>
</feature>